<dbReference type="AlphaFoldDB" id="A0A1Q2CKM3"/>
<evidence type="ECO:0000313" key="1">
    <source>
        <dbReference type="EMBL" id="AQP46658.1"/>
    </source>
</evidence>
<dbReference type="KEGG" id="tes:BW730_03025"/>
<name>A0A1Q2CKM3_9ACTN</name>
<reference evidence="2" key="1">
    <citation type="submission" date="2017-02" db="EMBL/GenBank/DDBJ databases">
        <title>Tessaracoccus aquaemaris sp. nov., isolated from the intestine of a Korean rockfish, Sebastes schlegelii, in a marine aquaculture pond.</title>
        <authorList>
            <person name="Tak E.J."/>
            <person name="Bae J.-W."/>
        </authorList>
    </citation>
    <scope>NUCLEOTIDE SEQUENCE [LARGE SCALE GENOMIC DNA]</scope>
    <source>
        <strain evidence="2">NSG39</strain>
    </source>
</reference>
<dbReference type="EMBL" id="CP019606">
    <property type="protein sequence ID" value="AQP46658.1"/>
    <property type="molecule type" value="Genomic_DNA"/>
</dbReference>
<gene>
    <name evidence="1" type="ORF">BW730_03025</name>
</gene>
<evidence type="ECO:0000313" key="2">
    <source>
        <dbReference type="Proteomes" id="UP000188145"/>
    </source>
</evidence>
<dbReference type="Proteomes" id="UP000188145">
    <property type="component" value="Chromosome"/>
</dbReference>
<sequence length="86" mass="9179">MTPSTYAGSPDSPDVVLLVEASDDAKIAEARVTQEDDQQVVVEVRIDGSDASKDATIEVLEAEVRLDKPLGGRQVVDQEGRAIPES</sequence>
<organism evidence="1 2">
    <name type="scientific">Tessaracoccus aquimaris</name>
    <dbReference type="NCBI Taxonomy" id="1332264"/>
    <lineage>
        <taxon>Bacteria</taxon>
        <taxon>Bacillati</taxon>
        <taxon>Actinomycetota</taxon>
        <taxon>Actinomycetes</taxon>
        <taxon>Propionibacteriales</taxon>
        <taxon>Propionibacteriaceae</taxon>
        <taxon>Tessaracoccus</taxon>
    </lineage>
</organism>
<accession>A0A1Q2CKM3</accession>
<proteinExistence type="predicted"/>
<keyword evidence="2" id="KW-1185">Reference proteome</keyword>
<protein>
    <submittedName>
        <fullName evidence="1">Uncharacterized protein</fullName>
    </submittedName>
</protein>